<sequence>MVDILSALTKLPDPQYVEVGDGVALASYSWGDPDGPALVLVHGFASSTADTWVHTGWVRMLEREGFRILGIDQRGHGASQKPHESAGYTVRNLARDIESVLDTFLIDEAMYVGYSLGARVGWQVALDLADRIPRAVLGGVPDGIPLDRLDTDQVRRYADDGTPVTDPVTQNYVALAERVPGNDMYALLALAEGMRDSRSIDPDTAHAPQQPVLFATGEQDAVLAGSRRLAEAAPQATFFEIPGRHHFNAPGAKAFRMAALEFLKGEPAVSHE</sequence>
<dbReference type="Gene3D" id="3.40.50.1820">
    <property type="entry name" value="alpha/beta hydrolase"/>
    <property type="match status" value="1"/>
</dbReference>
<dbReference type="InterPro" id="IPR050266">
    <property type="entry name" value="AB_hydrolase_sf"/>
</dbReference>
<organism evidence="2 3">
    <name type="scientific">Microbacterium esteraromaticum</name>
    <dbReference type="NCBI Taxonomy" id="57043"/>
    <lineage>
        <taxon>Bacteria</taxon>
        <taxon>Bacillati</taxon>
        <taxon>Actinomycetota</taxon>
        <taxon>Actinomycetes</taxon>
        <taxon>Micrococcales</taxon>
        <taxon>Microbacteriaceae</taxon>
        <taxon>Microbacterium</taxon>
    </lineage>
</organism>
<keyword evidence="2" id="KW-0378">Hydrolase</keyword>
<dbReference type="Proteomes" id="UP000515708">
    <property type="component" value="Chromosome"/>
</dbReference>
<dbReference type="AlphaFoldDB" id="A0A7D7W8C5"/>
<dbReference type="GO" id="GO:0016787">
    <property type="term" value="F:hydrolase activity"/>
    <property type="evidence" value="ECO:0007669"/>
    <property type="project" value="UniProtKB-KW"/>
</dbReference>
<dbReference type="InterPro" id="IPR000073">
    <property type="entry name" value="AB_hydrolase_1"/>
</dbReference>
<evidence type="ECO:0000259" key="1">
    <source>
        <dbReference type="Pfam" id="PF00561"/>
    </source>
</evidence>
<dbReference type="GO" id="GO:0016020">
    <property type="term" value="C:membrane"/>
    <property type="evidence" value="ECO:0007669"/>
    <property type="project" value="TreeGrafter"/>
</dbReference>
<gene>
    <name evidence="2" type="ORF">FVO59_05400</name>
</gene>
<dbReference type="PANTHER" id="PTHR43798:SF33">
    <property type="entry name" value="HYDROLASE, PUTATIVE (AFU_ORTHOLOGUE AFUA_2G14860)-RELATED"/>
    <property type="match status" value="1"/>
</dbReference>
<evidence type="ECO:0000313" key="2">
    <source>
        <dbReference type="EMBL" id="QMU96715.1"/>
    </source>
</evidence>
<evidence type="ECO:0000313" key="3">
    <source>
        <dbReference type="Proteomes" id="UP000515708"/>
    </source>
</evidence>
<dbReference type="InterPro" id="IPR029058">
    <property type="entry name" value="AB_hydrolase_fold"/>
</dbReference>
<dbReference type="PANTHER" id="PTHR43798">
    <property type="entry name" value="MONOACYLGLYCEROL LIPASE"/>
    <property type="match status" value="1"/>
</dbReference>
<reference evidence="2 3" key="1">
    <citation type="journal article" date="2020" name="Front. Microbiol.">
        <title>Design of Bacterial Strain-Specific qPCR Assays Using NGS Data and Publicly Available Resources and Its Application to Track Biocontrol Strains.</title>
        <authorList>
            <person name="Hernandez I."/>
            <person name="Sant C."/>
            <person name="Martinez R."/>
            <person name="Fernandez C."/>
        </authorList>
    </citation>
    <scope>NUCLEOTIDE SEQUENCE [LARGE SCALE GENOMIC DNA]</scope>
    <source>
        <strain evidence="2 3">B24</strain>
    </source>
</reference>
<name>A0A7D7W8C5_9MICO</name>
<accession>A0A7D7W8C5</accession>
<dbReference type="EMBL" id="CP043732">
    <property type="protein sequence ID" value="QMU96715.1"/>
    <property type="molecule type" value="Genomic_DNA"/>
</dbReference>
<dbReference type="RefSeq" id="WP_182255432.1">
    <property type="nucleotide sequence ID" value="NZ_CP043732.1"/>
</dbReference>
<protein>
    <submittedName>
        <fullName evidence="2">Alpha/beta hydrolase</fullName>
    </submittedName>
</protein>
<dbReference type="Pfam" id="PF00561">
    <property type="entry name" value="Abhydrolase_1"/>
    <property type="match status" value="1"/>
</dbReference>
<proteinExistence type="predicted"/>
<feature type="domain" description="AB hydrolase-1" evidence="1">
    <location>
        <begin position="36"/>
        <end position="153"/>
    </location>
</feature>
<dbReference type="SUPFAM" id="SSF53474">
    <property type="entry name" value="alpha/beta-Hydrolases"/>
    <property type="match status" value="1"/>
</dbReference>